<keyword evidence="2" id="KW-1185">Reference proteome</keyword>
<reference evidence="1 2" key="1">
    <citation type="submission" date="2024-09" db="EMBL/GenBank/DDBJ databases">
        <authorList>
            <person name="Sun Q."/>
            <person name="Mori K."/>
        </authorList>
    </citation>
    <scope>NUCLEOTIDE SEQUENCE [LARGE SCALE GENOMIC DNA]</scope>
    <source>
        <strain evidence="1 2">KCTC 22789</strain>
    </source>
</reference>
<accession>A0ABV6HZE8</accession>
<organism evidence="1 2">
    <name type="scientific">Paracoccus niistensis</name>
    <dbReference type="NCBI Taxonomy" id="632935"/>
    <lineage>
        <taxon>Bacteria</taxon>
        <taxon>Pseudomonadati</taxon>
        <taxon>Pseudomonadota</taxon>
        <taxon>Alphaproteobacteria</taxon>
        <taxon>Rhodobacterales</taxon>
        <taxon>Paracoccaceae</taxon>
        <taxon>Paracoccus</taxon>
    </lineage>
</organism>
<dbReference type="RefSeq" id="WP_377697025.1">
    <property type="nucleotide sequence ID" value="NZ_JBHLWE010000003.1"/>
</dbReference>
<protein>
    <submittedName>
        <fullName evidence="1">Uncharacterized protein</fullName>
    </submittedName>
</protein>
<sequence>MAYVTVNNDTNSRLLFSIFNKGDSGVPFHAQWIDAGQSGQMNIGKFNEVGVGVQIQEGGRWIGGDPKDPPYFGPQSTVSALSILGGQPIG</sequence>
<proteinExistence type="predicted"/>
<evidence type="ECO:0000313" key="1">
    <source>
        <dbReference type="EMBL" id="MFC0339349.1"/>
    </source>
</evidence>
<evidence type="ECO:0000313" key="2">
    <source>
        <dbReference type="Proteomes" id="UP001589799"/>
    </source>
</evidence>
<comment type="caution">
    <text evidence="1">The sequence shown here is derived from an EMBL/GenBank/DDBJ whole genome shotgun (WGS) entry which is preliminary data.</text>
</comment>
<gene>
    <name evidence="1" type="ORF">ACFFII_01025</name>
</gene>
<dbReference type="EMBL" id="JBHLWE010000003">
    <property type="protein sequence ID" value="MFC0339349.1"/>
    <property type="molecule type" value="Genomic_DNA"/>
</dbReference>
<name>A0ABV6HZE8_9RHOB</name>
<dbReference type="Proteomes" id="UP001589799">
    <property type="component" value="Unassembled WGS sequence"/>
</dbReference>